<dbReference type="InterPro" id="IPR036770">
    <property type="entry name" value="Ankyrin_rpt-contain_sf"/>
</dbReference>
<proteinExistence type="predicted"/>
<dbReference type="EMBL" id="LT934124">
    <property type="protein sequence ID" value="VAI90095.1"/>
    <property type="molecule type" value="Genomic_DNA"/>
</dbReference>
<dbReference type="Gene3D" id="1.25.40.20">
    <property type="entry name" value="Ankyrin repeat-containing domain"/>
    <property type="match status" value="1"/>
</dbReference>
<organism evidence="1 2">
    <name type="scientific">Triticum turgidum subsp. durum</name>
    <name type="common">Durum wheat</name>
    <name type="synonym">Triticum durum</name>
    <dbReference type="NCBI Taxonomy" id="4567"/>
    <lineage>
        <taxon>Eukaryota</taxon>
        <taxon>Viridiplantae</taxon>
        <taxon>Streptophyta</taxon>
        <taxon>Embryophyta</taxon>
        <taxon>Tracheophyta</taxon>
        <taxon>Spermatophyta</taxon>
        <taxon>Magnoliopsida</taxon>
        <taxon>Liliopsida</taxon>
        <taxon>Poales</taxon>
        <taxon>Poaceae</taxon>
        <taxon>BOP clade</taxon>
        <taxon>Pooideae</taxon>
        <taxon>Triticodae</taxon>
        <taxon>Triticeae</taxon>
        <taxon>Triticinae</taxon>
        <taxon>Triticum</taxon>
    </lineage>
</organism>
<dbReference type="AlphaFoldDB" id="A0A9R1A5V7"/>
<name>A0A9R1A5V7_TRITD</name>
<accession>A0A9R1A5V7</accession>
<dbReference type="Gramene" id="TRITD7Bv1G157460.2">
    <property type="protein sequence ID" value="TRITD7Bv1G157460.2"/>
    <property type="gene ID" value="TRITD7Bv1G157460"/>
</dbReference>
<keyword evidence="2" id="KW-1185">Reference proteome</keyword>
<evidence type="ECO:0000313" key="1">
    <source>
        <dbReference type="EMBL" id="VAI90095.1"/>
    </source>
</evidence>
<dbReference type="SUPFAM" id="SSF48403">
    <property type="entry name" value="Ankyrin repeat"/>
    <property type="match status" value="1"/>
</dbReference>
<reference evidence="1 2" key="1">
    <citation type="submission" date="2017-09" db="EMBL/GenBank/DDBJ databases">
        <authorList>
            <consortium name="International Durum Wheat Genome Sequencing Consortium (IDWGSC)"/>
            <person name="Milanesi L."/>
        </authorList>
    </citation>
    <scope>NUCLEOTIDE SEQUENCE [LARGE SCALE GENOMIC DNA]</scope>
    <source>
        <strain evidence="2">cv. Svevo</strain>
    </source>
</reference>
<protein>
    <submittedName>
        <fullName evidence="1">Uncharacterized protein</fullName>
    </submittedName>
</protein>
<dbReference type="Proteomes" id="UP000324705">
    <property type="component" value="Chromosome 7B"/>
</dbReference>
<dbReference type="InterPro" id="IPR002110">
    <property type="entry name" value="Ankyrin_rpt"/>
</dbReference>
<sequence>MIDPTVSASAHSPSLTLTPAQILTLPPPAPVRDPLLDMVFQAASDDNLPRFKGTLPPPPSRIPTLTQFRCLTANILEAQSIAALVMMLDTGRGRPKEAIEELRVEDDAKLQGFSALHIAASRCSLEVCRYLVEELLIDVDLVDKEGPSIFKTLIY</sequence>
<evidence type="ECO:0000313" key="2">
    <source>
        <dbReference type="Proteomes" id="UP000324705"/>
    </source>
</evidence>
<gene>
    <name evidence="1" type="ORF">TRITD_7Bv1G157460</name>
</gene>
<dbReference type="Pfam" id="PF00023">
    <property type="entry name" value="Ank"/>
    <property type="match status" value="1"/>
</dbReference>